<dbReference type="EMBL" id="MK072383">
    <property type="protein sequence ID" value="AYV82556.1"/>
    <property type="molecule type" value="Genomic_DNA"/>
</dbReference>
<accession>A0A3G5A5N7</accession>
<evidence type="ECO:0000313" key="1">
    <source>
        <dbReference type="EMBL" id="AYV82556.1"/>
    </source>
</evidence>
<protein>
    <submittedName>
        <fullName evidence="1">Uncharacterized protein</fullName>
    </submittedName>
</protein>
<proteinExistence type="predicted"/>
<sequence length="284" mass="33065">MAGLKVLSLSRVCEAVLLHSRVSPVLVKHLKSRFTISYDENGTVLVTIKDDQFALLEYSIEEWQAEWNKKLIPSKTLRDWIEAKTSRSLPDLLKEISLEDKSRSDSYMFYEPDELMEIVSRVHESVYLLNQERTDISSVQFERKRRKDDLKFMEQFVESAKKQLMNKRATQWKWWAVDDNTKNSELDEPVAIEDLYKYIPGSTVEPMRGPNHLHQNIILHVVRPGHNFFIKFTSNDHDKALRLESASATKKKDSDQLIANDLAQKIRSGRIYPTLQSLKADIKN</sequence>
<gene>
    <name evidence="1" type="ORF">Hyperionvirus1_135</name>
</gene>
<name>A0A3G5A5N7_9VIRU</name>
<organism evidence="1">
    <name type="scientific">Hyperionvirus sp</name>
    <dbReference type="NCBI Taxonomy" id="2487770"/>
    <lineage>
        <taxon>Viruses</taxon>
        <taxon>Varidnaviria</taxon>
        <taxon>Bamfordvirae</taxon>
        <taxon>Nucleocytoviricota</taxon>
        <taxon>Megaviricetes</taxon>
        <taxon>Imitervirales</taxon>
        <taxon>Mimiviridae</taxon>
        <taxon>Klosneuvirinae</taxon>
    </lineage>
</organism>
<reference evidence="1" key="1">
    <citation type="submission" date="2018-10" db="EMBL/GenBank/DDBJ databases">
        <title>Hidden diversity of soil giant viruses.</title>
        <authorList>
            <person name="Schulz F."/>
            <person name="Alteio L."/>
            <person name="Goudeau D."/>
            <person name="Ryan E.M."/>
            <person name="Malmstrom R.R."/>
            <person name="Blanchard J."/>
            <person name="Woyke T."/>
        </authorList>
    </citation>
    <scope>NUCLEOTIDE SEQUENCE</scope>
    <source>
        <strain evidence="1">HYV1</strain>
    </source>
</reference>